<comment type="caution">
    <text evidence="1">The sequence shown here is derived from an EMBL/GenBank/DDBJ whole genome shotgun (WGS) entry which is preliminary data.</text>
</comment>
<dbReference type="InterPro" id="IPR010260">
    <property type="entry name" value="AlpA"/>
</dbReference>
<keyword evidence="1" id="KW-0238">DNA-binding</keyword>
<accession>A0ABU1NLG1</accession>
<dbReference type="GO" id="GO:0003677">
    <property type="term" value="F:DNA binding"/>
    <property type="evidence" value="ECO:0007669"/>
    <property type="project" value="UniProtKB-KW"/>
</dbReference>
<reference evidence="1 2" key="1">
    <citation type="submission" date="2023-07" db="EMBL/GenBank/DDBJ databases">
        <title>Sorghum-associated microbial communities from plants grown in Nebraska, USA.</title>
        <authorList>
            <person name="Schachtman D."/>
        </authorList>
    </citation>
    <scope>NUCLEOTIDE SEQUENCE [LARGE SCALE GENOMIC DNA]</scope>
    <source>
        <strain evidence="1 2">DS1781</strain>
    </source>
</reference>
<dbReference type="Proteomes" id="UP001184230">
    <property type="component" value="Unassembled WGS sequence"/>
</dbReference>
<proteinExistence type="predicted"/>
<organism evidence="1 2">
    <name type="scientific">Variovorax soli</name>
    <dbReference type="NCBI Taxonomy" id="376815"/>
    <lineage>
        <taxon>Bacteria</taxon>
        <taxon>Pseudomonadati</taxon>
        <taxon>Pseudomonadota</taxon>
        <taxon>Betaproteobacteria</taxon>
        <taxon>Burkholderiales</taxon>
        <taxon>Comamonadaceae</taxon>
        <taxon>Variovorax</taxon>
    </lineage>
</organism>
<dbReference type="Gene3D" id="1.10.238.160">
    <property type="match status" value="1"/>
</dbReference>
<gene>
    <name evidence="1" type="ORF">J2739_004634</name>
</gene>
<sequence>MTLSEGLTAQPADKLLRISDVLAKVPVGRASWWKGVKEGRFPTGIKLGPRTTCWRASDIDKLIASL</sequence>
<dbReference type="EMBL" id="JAVDRF010000012">
    <property type="protein sequence ID" value="MDR6538841.1"/>
    <property type="molecule type" value="Genomic_DNA"/>
</dbReference>
<evidence type="ECO:0000313" key="1">
    <source>
        <dbReference type="EMBL" id="MDR6538841.1"/>
    </source>
</evidence>
<dbReference type="Pfam" id="PF05930">
    <property type="entry name" value="Phage_AlpA"/>
    <property type="match status" value="1"/>
</dbReference>
<name>A0ABU1NLG1_9BURK</name>
<protein>
    <submittedName>
        <fullName evidence="1">DNA-binding transcriptional regulator AlpA</fullName>
    </submittedName>
</protein>
<dbReference type="RefSeq" id="WP_309906009.1">
    <property type="nucleotide sequence ID" value="NZ_JAVDRF010000012.1"/>
</dbReference>
<evidence type="ECO:0000313" key="2">
    <source>
        <dbReference type="Proteomes" id="UP001184230"/>
    </source>
</evidence>
<keyword evidence="2" id="KW-1185">Reference proteome</keyword>